<comment type="function">
    <text evidence="16">Bifunctional enzyme that catalyzes the fourth and fifth sequential steps of CoA biosynthetic pathway. The fourth reaction is catalyzed by the phosphopantetheine adenylyltransferase, coded by the coaD domain; the fifth reaction is catalyzed by the dephospho-CoA kinase, coded by the coaE domain. May act as a point of CoA biosynthesis regulation.</text>
</comment>
<dbReference type="NCBIfam" id="TIGR00125">
    <property type="entry name" value="cyt_tran_rel"/>
    <property type="match status" value="1"/>
</dbReference>
<evidence type="ECO:0000256" key="17">
    <source>
        <dbReference type="ARBA" id="ARBA00060565"/>
    </source>
</evidence>
<dbReference type="GO" id="GO:0004595">
    <property type="term" value="F:pantetheine-phosphate adenylyltransferase activity"/>
    <property type="evidence" value="ECO:0007669"/>
    <property type="project" value="UniProtKB-EC"/>
</dbReference>
<dbReference type="Proteomes" id="UP001347796">
    <property type="component" value="Unassembled WGS sequence"/>
</dbReference>
<keyword evidence="9" id="KW-0547">Nucleotide-binding</keyword>
<accession>A0AAN8FYE9</accession>
<evidence type="ECO:0000256" key="19">
    <source>
        <dbReference type="ARBA" id="ARBA00061673"/>
    </source>
</evidence>
<feature type="domain" description="Cytidyltransferase-like" evidence="22">
    <location>
        <begin position="173"/>
        <end position="316"/>
    </location>
</feature>
<dbReference type="NCBIfam" id="NF001985">
    <property type="entry name" value="PRK00777.1"/>
    <property type="match status" value="1"/>
</dbReference>
<dbReference type="FunFam" id="3.40.50.620:FF:000089">
    <property type="entry name" value="Bifunctional coenzyme A synthase"/>
    <property type="match status" value="1"/>
</dbReference>
<evidence type="ECO:0000256" key="21">
    <source>
        <dbReference type="ARBA" id="ARBA00067394"/>
    </source>
</evidence>
<dbReference type="GO" id="GO:0005759">
    <property type="term" value="C:mitochondrial matrix"/>
    <property type="evidence" value="ECO:0007669"/>
    <property type="project" value="UniProtKB-SubCell"/>
</dbReference>
<dbReference type="SUPFAM" id="SSF52374">
    <property type="entry name" value="Nucleotidylyl transferase"/>
    <property type="match status" value="1"/>
</dbReference>
<protein>
    <recommendedName>
        <fullName evidence="21">Bifunctional coenzyme A synthase</fullName>
        <ecNumber evidence="20">2.7.1.24</ecNumber>
        <ecNumber evidence="4">2.7.7.3</ecNumber>
    </recommendedName>
</protein>
<evidence type="ECO:0000256" key="1">
    <source>
        <dbReference type="ARBA" id="ARBA00004305"/>
    </source>
</evidence>
<reference evidence="23 24" key="1">
    <citation type="submission" date="2024-01" db="EMBL/GenBank/DDBJ databases">
        <title>The genome of the rayed Mediterranean limpet Patella caerulea (Linnaeus, 1758).</title>
        <authorList>
            <person name="Anh-Thu Weber A."/>
            <person name="Halstead-Nussloch G."/>
        </authorList>
    </citation>
    <scope>NUCLEOTIDE SEQUENCE [LARGE SCALE GENOMIC DNA]</scope>
    <source>
        <strain evidence="23">AATW-2023a</strain>
        <tissue evidence="23">Whole specimen</tissue>
    </source>
</reference>
<dbReference type="EC" id="2.7.1.24" evidence="20"/>
<dbReference type="SUPFAM" id="SSF52540">
    <property type="entry name" value="P-loop containing nucleoside triphosphate hydrolases"/>
    <property type="match status" value="1"/>
</dbReference>
<evidence type="ECO:0000313" key="24">
    <source>
        <dbReference type="Proteomes" id="UP001347796"/>
    </source>
</evidence>
<dbReference type="InterPro" id="IPR004821">
    <property type="entry name" value="Cyt_trans-like"/>
</dbReference>
<dbReference type="FunFam" id="3.40.50.300:FF:000899">
    <property type="entry name" value="Bifunctional coenzyme A synthase"/>
    <property type="match status" value="1"/>
</dbReference>
<dbReference type="AlphaFoldDB" id="A0AAN8FYE9"/>
<dbReference type="InterPro" id="IPR027417">
    <property type="entry name" value="P-loop_NTPase"/>
</dbReference>
<comment type="pathway">
    <text evidence="18">Cofactor biosynthesis; coenzyme A biosynthesis; CoA from (R)-pantothenate: step 5/5.</text>
</comment>
<comment type="similarity">
    <text evidence="19">In the central section; belongs to the eukaryotic CoaD family.</text>
</comment>
<comment type="subunit">
    <text evidence="3">Monomer.</text>
</comment>
<evidence type="ECO:0000256" key="16">
    <source>
        <dbReference type="ARBA" id="ARBA00059677"/>
    </source>
</evidence>
<evidence type="ECO:0000256" key="12">
    <source>
        <dbReference type="ARBA" id="ARBA00023128"/>
    </source>
</evidence>
<keyword evidence="13" id="KW-0511">Multifunctional enzyme</keyword>
<dbReference type="InterPro" id="IPR001977">
    <property type="entry name" value="Depp_CoAkinase"/>
</dbReference>
<evidence type="ECO:0000256" key="6">
    <source>
        <dbReference type="ARBA" id="ARBA00022553"/>
    </source>
</evidence>
<comment type="subcellular location">
    <subcellularLocation>
        <location evidence="2">Cytoplasm</location>
    </subcellularLocation>
    <subcellularLocation>
        <location evidence="1">Mitochondrion matrix</location>
    </subcellularLocation>
</comment>
<dbReference type="NCBIfam" id="TIGR00152">
    <property type="entry name" value="dephospho-CoA kinase"/>
    <property type="match status" value="1"/>
</dbReference>
<evidence type="ECO:0000256" key="8">
    <source>
        <dbReference type="ARBA" id="ARBA00022695"/>
    </source>
</evidence>
<comment type="pathway">
    <text evidence="17">Cofactor biosynthesis; coenzyme A biosynthesis; CoA from (R)-pantothenate: step 4/5.</text>
</comment>
<dbReference type="Pfam" id="PF01121">
    <property type="entry name" value="CoaE"/>
    <property type="match status" value="1"/>
</dbReference>
<keyword evidence="5" id="KW-0963">Cytoplasm</keyword>
<dbReference type="Pfam" id="PF01467">
    <property type="entry name" value="CTP_transf_like"/>
    <property type="match status" value="1"/>
</dbReference>
<dbReference type="InterPro" id="IPR014729">
    <property type="entry name" value="Rossmann-like_a/b/a_fold"/>
</dbReference>
<dbReference type="PROSITE" id="PS51219">
    <property type="entry name" value="DPCK"/>
    <property type="match status" value="1"/>
</dbReference>
<keyword evidence="12" id="KW-0496">Mitochondrion</keyword>
<evidence type="ECO:0000256" key="15">
    <source>
        <dbReference type="ARBA" id="ARBA00051912"/>
    </source>
</evidence>
<dbReference type="PANTHER" id="PTHR10695">
    <property type="entry name" value="DEPHOSPHO-COA KINASE-RELATED"/>
    <property type="match status" value="1"/>
</dbReference>
<keyword evidence="8" id="KW-0548">Nucleotidyltransferase</keyword>
<keyword evidence="24" id="KW-1185">Reference proteome</keyword>
<evidence type="ECO:0000256" key="9">
    <source>
        <dbReference type="ARBA" id="ARBA00022741"/>
    </source>
</evidence>
<dbReference type="Gene3D" id="3.40.50.620">
    <property type="entry name" value="HUPs"/>
    <property type="match status" value="1"/>
</dbReference>
<organism evidence="23 24">
    <name type="scientific">Patella caerulea</name>
    <name type="common">Rayed Mediterranean limpet</name>
    <dbReference type="NCBI Taxonomy" id="87958"/>
    <lineage>
        <taxon>Eukaryota</taxon>
        <taxon>Metazoa</taxon>
        <taxon>Spiralia</taxon>
        <taxon>Lophotrochozoa</taxon>
        <taxon>Mollusca</taxon>
        <taxon>Gastropoda</taxon>
        <taxon>Patellogastropoda</taxon>
        <taxon>Patelloidea</taxon>
        <taxon>Patellidae</taxon>
        <taxon>Patella</taxon>
    </lineage>
</organism>
<proteinExistence type="inferred from homology"/>
<evidence type="ECO:0000256" key="10">
    <source>
        <dbReference type="ARBA" id="ARBA00022777"/>
    </source>
</evidence>
<evidence type="ECO:0000256" key="2">
    <source>
        <dbReference type="ARBA" id="ARBA00004496"/>
    </source>
</evidence>
<dbReference type="EC" id="2.7.7.3" evidence="4"/>
<evidence type="ECO:0000256" key="11">
    <source>
        <dbReference type="ARBA" id="ARBA00022840"/>
    </source>
</evidence>
<evidence type="ECO:0000256" key="4">
    <source>
        <dbReference type="ARBA" id="ARBA00012392"/>
    </source>
</evidence>
<dbReference type="PANTHER" id="PTHR10695:SF46">
    <property type="entry name" value="BIFUNCTIONAL COENZYME A SYNTHASE-RELATED"/>
    <property type="match status" value="1"/>
</dbReference>
<dbReference type="GO" id="GO:0015937">
    <property type="term" value="P:coenzyme A biosynthetic process"/>
    <property type="evidence" value="ECO:0007669"/>
    <property type="project" value="InterPro"/>
</dbReference>
<dbReference type="EMBL" id="JAZGQO010000021">
    <property type="protein sequence ID" value="KAK6166777.1"/>
    <property type="molecule type" value="Genomic_DNA"/>
</dbReference>
<comment type="caution">
    <text evidence="23">The sequence shown here is derived from an EMBL/GenBank/DDBJ whole genome shotgun (WGS) entry which is preliminary data.</text>
</comment>
<gene>
    <name evidence="23" type="ORF">SNE40_023399</name>
</gene>
<comment type="catalytic activity">
    <reaction evidence="15">
        <text>3'-dephospho-CoA + ATP = ADP + CoA + H(+)</text>
        <dbReference type="Rhea" id="RHEA:18245"/>
        <dbReference type="ChEBI" id="CHEBI:15378"/>
        <dbReference type="ChEBI" id="CHEBI:30616"/>
        <dbReference type="ChEBI" id="CHEBI:57287"/>
        <dbReference type="ChEBI" id="CHEBI:57328"/>
        <dbReference type="ChEBI" id="CHEBI:456216"/>
        <dbReference type="EC" id="2.7.1.24"/>
    </reaction>
    <physiologicalReaction direction="left-to-right" evidence="15">
        <dbReference type="Rhea" id="RHEA:18246"/>
    </physiologicalReaction>
</comment>
<keyword evidence="10" id="KW-0418">Kinase</keyword>
<dbReference type="CDD" id="cd02022">
    <property type="entry name" value="DPCK"/>
    <property type="match status" value="1"/>
</dbReference>
<dbReference type="GO" id="GO:0004140">
    <property type="term" value="F:dephospho-CoA kinase activity"/>
    <property type="evidence" value="ECO:0007669"/>
    <property type="project" value="UniProtKB-EC"/>
</dbReference>
<keyword evidence="11" id="KW-0067">ATP-binding</keyword>
<keyword evidence="7" id="KW-0808">Transferase</keyword>
<evidence type="ECO:0000256" key="20">
    <source>
        <dbReference type="ARBA" id="ARBA00066359"/>
    </source>
</evidence>
<evidence type="ECO:0000256" key="3">
    <source>
        <dbReference type="ARBA" id="ARBA00011245"/>
    </source>
</evidence>
<name>A0AAN8FYE9_PATCE</name>
<evidence type="ECO:0000256" key="13">
    <source>
        <dbReference type="ARBA" id="ARBA00023268"/>
    </source>
</evidence>
<evidence type="ECO:0000256" key="5">
    <source>
        <dbReference type="ARBA" id="ARBA00022490"/>
    </source>
</evidence>
<dbReference type="HAMAP" id="MF_00376">
    <property type="entry name" value="Dephospho_CoA_kinase"/>
    <property type="match status" value="1"/>
</dbReference>
<comment type="catalytic activity">
    <reaction evidence="14">
        <text>(R)-4'-phosphopantetheine + ATP + H(+) = 3'-dephospho-CoA + diphosphate</text>
        <dbReference type="Rhea" id="RHEA:19801"/>
        <dbReference type="ChEBI" id="CHEBI:15378"/>
        <dbReference type="ChEBI" id="CHEBI:30616"/>
        <dbReference type="ChEBI" id="CHEBI:33019"/>
        <dbReference type="ChEBI" id="CHEBI:57328"/>
        <dbReference type="ChEBI" id="CHEBI:61723"/>
        <dbReference type="EC" id="2.7.7.3"/>
    </reaction>
    <physiologicalReaction direction="left-to-right" evidence="14">
        <dbReference type="Rhea" id="RHEA:19802"/>
    </physiologicalReaction>
</comment>
<sequence>MHRAGLLILTQPLAKSRQQIPVILDEISQMIKETLYVHIQPNTNKINPVDWTISKVPCTQEIQNYIREFYSSSASRCMTLDVRILLGHITNAEISVKTLMHKINKGYDTVLFDNYGQNSKNLSQEILGKIKEIYPVETTDIPVLQLKNLQSVTLNESLTEKESLVKTYDFVALGGTFDRLHSGHKVLLNEGCLLCDKKLTVGVTEKEMNQKKVLRELIEPIEDRKMAVKHFINDIRPQIEANVVGISDLYGPTITDQSLQLIVLSEETVKGGTLINEERKKKSFSQLEEVVINLLEDPCHAASEEAKVSSSSLRRRLLGTVYNTIQAPGPEVPDSPYLIGLTGGICSGKSTICKKLQSLGAGIVDCDKLGHAAYQKDTPAFKSIIEAFGDGVLSETGEIDRRKLGPIVFSDPSQLKKLNGIVWPEIGRLAREQIQQYEKEGKNIVVLDAAVLLEAEWNKMVHEVWTAVVPQSEAVLRIMERNGLSEEEALKRVKSQMSNEDRVAKSNVIFCSLWEYEYTQGQVERAWKLLQERINTRK</sequence>
<evidence type="ECO:0000259" key="22">
    <source>
        <dbReference type="Pfam" id="PF01467"/>
    </source>
</evidence>
<evidence type="ECO:0000256" key="7">
    <source>
        <dbReference type="ARBA" id="ARBA00022679"/>
    </source>
</evidence>
<dbReference type="GO" id="GO:0005524">
    <property type="term" value="F:ATP binding"/>
    <property type="evidence" value="ECO:0007669"/>
    <property type="project" value="UniProtKB-KW"/>
</dbReference>
<evidence type="ECO:0000256" key="18">
    <source>
        <dbReference type="ARBA" id="ARBA00060696"/>
    </source>
</evidence>
<evidence type="ECO:0000313" key="23">
    <source>
        <dbReference type="EMBL" id="KAK6166777.1"/>
    </source>
</evidence>
<keyword evidence="6" id="KW-0597">Phosphoprotein</keyword>
<dbReference type="Gene3D" id="3.40.50.300">
    <property type="entry name" value="P-loop containing nucleotide triphosphate hydrolases"/>
    <property type="match status" value="1"/>
</dbReference>
<evidence type="ECO:0000256" key="14">
    <source>
        <dbReference type="ARBA" id="ARBA00051310"/>
    </source>
</evidence>